<accession>A0A2X4V5D6</accession>
<sequence>MRLLLLSIVGLLLSSTCSAIIYPVMTSVKITSCSTPDPEHPCGGSVRYQGTRELIDIGIPVISPPASSTEIQAIGIHCQVGDAAAGRPYDFCSFRIFGHAPAVTNCYTKAGSWELTSTSTCNTANEWYYHDGASPGGECVMFGFLTLGESLRTPTGVYNAKVVANSGSQYCIKPTAPSVTCTVSLPAEIDHGVLRPGTTDRKGIMGPANCGPNPVVTILGPSRIELASGIATTVSAVGQGDEITIQSDLTVGQAATPGAYSVAIVVVVSPY</sequence>
<proteinExistence type="predicted"/>
<organism evidence="1 2">
    <name type="scientific">Serratia plymuthica</name>
    <dbReference type="NCBI Taxonomy" id="82996"/>
    <lineage>
        <taxon>Bacteria</taxon>
        <taxon>Pseudomonadati</taxon>
        <taxon>Pseudomonadota</taxon>
        <taxon>Gammaproteobacteria</taxon>
        <taxon>Enterobacterales</taxon>
        <taxon>Yersiniaceae</taxon>
        <taxon>Serratia</taxon>
    </lineage>
</organism>
<reference evidence="1 2" key="1">
    <citation type="submission" date="2018-06" db="EMBL/GenBank/DDBJ databases">
        <authorList>
            <consortium name="Pathogen Informatics"/>
            <person name="Doyle S."/>
        </authorList>
    </citation>
    <scope>NUCLEOTIDE SEQUENCE [LARGE SCALE GENOMIC DNA]</scope>
    <source>
        <strain evidence="1 2">NCTC12961</strain>
    </source>
</reference>
<dbReference type="AlphaFoldDB" id="A0A2X4V5D6"/>
<name>A0A2X4V5D6_SERPL</name>
<evidence type="ECO:0000313" key="1">
    <source>
        <dbReference type="EMBL" id="SQI46353.1"/>
    </source>
</evidence>
<dbReference type="Proteomes" id="UP000248897">
    <property type="component" value="Chromosome 1"/>
</dbReference>
<dbReference type="EMBL" id="LS483469">
    <property type="protein sequence ID" value="SQI46353.1"/>
    <property type="molecule type" value="Genomic_DNA"/>
</dbReference>
<evidence type="ECO:0000313" key="2">
    <source>
        <dbReference type="Proteomes" id="UP000248897"/>
    </source>
</evidence>
<protein>
    <submittedName>
        <fullName evidence="1">Uncharacterized protein</fullName>
    </submittedName>
</protein>
<gene>
    <name evidence="1" type="ORF">NCTC12961_05730</name>
</gene>